<feature type="region of interest" description="Disordered" evidence="1">
    <location>
        <begin position="77"/>
        <end position="129"/>
    </location>
</feature>
<gene>
    <name evidence="2" type="ORF">G8E03_06750</name>
</gene>
<name>A0A6G7VKG6_9RHOB</name>
<proteinExistence type="predicted"/>
<dbReference type="AlphaFoldDB" id="A0A6G7VKG6"/>
<evidence type="ECO:0000256" key="1">
    <source>
        <dbReference type="SAM" id="MobiDB-lite"/>
    </source>
</evidence>
<reference evidence="2 3" key="1">
    <citation type="submission" date="2020-03" db="EMBL/GenBank/DDBJ databases">
        <title>Complete genome sequence of Monaibacterium sp. ALG8 with diverse plasmids.</title>
        <authorList>
            <person name="Sun C."/>
        </authorList>
    </citation>
    <scope>NUCLEOTIDE SEQUENCE [LARGE SCALE GENOMIC DNA]</scope>
    <source>
        <strain evidence="2 3">ALG8</strain>
    </source>
</reference>
<feature type="compositionally biased region" description="Basic and acidic residues" evidence="1">
    <location>
        <begin position="119"/>
        <end position="129"/>
    </location>
</feature>
<dbReference type="KEGG" id="mon:G8E03_06750"/>
<evidence type="ECO:0000313" key="2">
    <source>
        <dbReference type="EMBL" id="QIK40494.1"/>
    </source>
</evidence>
<organism evidence="2 3">
    <name type="scientific">Pontivivens nitratireducens</name>
    <dbReference type="NCBI Taxonomy" id="2758038"/>
    <lineage>
        <taxon>Bacteria</taxon>
        <taxon>Pseudomonadati</taxon>
        <taxon>Pseudomonadota</taxon>
        <taxon>Alphaproteobacteria</taxon>
        <taxon>Rhodobacterales</taxon>
        <taxon>Paracoccaceae</taxon>
        <taxon>Pontivivens</taxon>
    </lineage>
</organism>
<dbReference type="EMBL" id="CP049811">
    <property type="protein sequence ID" value="QIK40494.1"/>
    <property type="molecule type" value="Genomic_DNA"/>
</dbReference>
<keyword evidence="3" id="KW-1185">Reference proteome</keyword>
<protein>
    <recommendedName>
        <fullName evidence="4">DUF4177 domain-containing protein</fullName>
    </recommendedName>
</protein>
<dbReference type="Proteomes" id="UP000500791">
    <property type="component" value="Chromosome"/>
</dbReference>
<accession>A0A6G7VKG6</accession>
<sequence length="129" mass="14596">MGDMEYKTVPLPAEPRKFKGLKNPVDRASRTMTEILNEESRGGWSFVRAERIELEMRTGLLRRHDEVDVTLLIFSRETTESGRAGSAQRIEPRSVRSPQPASDRMERPIPPSATGHLDAVPRDPERTAD</sequence>
<evidence type="ECO:0008006" key="4">
    <source>
        <dbReference type="Google" id="ProtNLM"/>
    </source>
</evidence>
<dbReference type="RefSeq" id="WP_166190028.1">
    <property type="nucleotide sequence ID" value="NZ_CP049811.1"/>
</dbReference>
<evidence type="ECO:0000313" key="3">
    <source>
        <dbReference type="Proteomes" id="UP000500791"/>
    </source>
</evidence>